<name>A0A1B7MYG0_9AGAM</name>
<dbReference type="AlphaFoldDB" id="A0A1B7MYG0"/>
<proteinExistence type="predicted"/>
<feature type="region of interest" description="Disordered" evidence="1">
    <location>
        <begin position="72"/>
        <end position="94"/>
    </location>
</feature>
<evidence type="ECO:0000313" key="3">
    <source>
        <dbReference type="Proteomes" id="UP000092154"/>
    </source>
</evidence>
<keyword evidence="3" id="KW-1185">Reference proteome</keyword>
<evidence type="ECO:0000313" key="2">
    <source>
        <dbReference type="EMBL" id="OAX37591.1"/>
    </source>
</evidence>
<protein>
    <submittedName>
        <fullName evidence="2">Uncharacterized protein</fullName>
    </submittedName>
</protein>
<sequence>MRDSRRIPIGWIWSSCTLSACHDHEQLDPLSIQQRLPVKFSLRLFPSKNIRLVLDAPLAITLGERLPRCRYSDVSPPKVIPKNTPNKHDARPTH</sequence>
<accession>A0A1B7MYG0</accession>
<gene>
    <name evidence="2" type="ORF">K503DRAFT_225234</name>
</gene>
<organism evidence="2 3">
    <name type="scientific">Rhizopogon vinicolor AM-OR11-026</name>
    <dbReference type="NCBI Taxonomy" id="1314800"/>
    <lineage>
        <taxon>Eukaryota</taxon>
        <taxon>Fungi</taxon>
        <taxon>Dikarya</taxon>
        <taxon>Basidiomycota</taxon>
        <taxon>Agaricomycotina</taxon>
        <taxon>Agaricomycetes</taxon>
        <taxon>Agaricomycetidae</taxon>
        <taxon>Boletales</taxon>
        <taxon>Suillineae</taxon>
        <taxon>Rhizopogonaceae</taxon>
        <taxon>Rhizopogon</taxon>
    </lineage>
</organism>
<dbReference type="PROSITE" id="PS51257">
    <property type="entry name" value="PROKAR_LIPOPROTEIN"/>
    <property type="match status" value="1"/>
</dbReference>
<reference evidence="2 3" key="1">
    <citation type="submission" date="2016-06" db="EMBL/GenBank/DDBJ databases">
        <title>Comparative genomics of the ectomycorrhizal sister species Rhizopogon vinicolor and Rhizopogon vesiculosus (Basidiomycota: Boletales) reveals a divergence of the mating type B locus.</title>
        <authorList>
            <consortium name="DOE Joint Genome Institute"/>
            <person name="Mujic A.B."/>
            <person name="Kuo A."/>
            <person name="Tritt A."/>
            <person name="Lipzen A."/>
            <person name="Chen C."/>
            <person name="Johnson J."/>
            <person name="Sharma A."/>
            <person name="Barry K."/>
            <person name="Grigoriev I.V."/>
            <person name="Spatafora J.W."/>
        </authorList>
    </citation>
    <scope>NUCLEOTIDE SEQUENCE [LARGE SCALE GENOMIC DNA]</scope>
    <source>
        <strain evidence="2 3">AM-OR11-026</strain>
    </source>
</reference>
<dbReference type="EMBL" id="KV448342">
    <property type="protein sequence ID" value="OAX37591.1"/>
    <property type="molecule type" value="Genomic_DNA"/>
</dbReference>
<dbReference type="InParanoid" id="A0A1B7MYG0"/>
<dbReference type="Proteomes" id="UP000092154">
    <property type="component" value="Unassembled WGS sequence"/>
</dbReference>
<evidence type="ECO:0000256" key="1">
    <source>
        <dbReference type="SAM" id="MobiDB-lite"/>
    </source>
</evidence>